<dbReference type="GO" id="GO:0060090">
    <property type="term" value="F:molecular adaptor activity"/>
    <property type="evidence" value="ECO:0007669"/>
    <property type="project" value="TreeGrafter"/>
</dbReference>
<dbReference type="PANTHER" id="PTHR13162:SF8">
    <property type="entry name" value="CCR4-NOT TRANSCRIPTION COMPLEX SUBUNIT 1"/>
    <property type="match status" value="1"/>
</dbReference>
<dbReference type="Gene3D" id="1.25.40.800">
    <property type="match status" value="1"/>
</dbReference>
<dbReference type="Gene3D" id="1.25.40.790">
    <property type="match status" value="1"/>
</dbReference>
<dbReference type="PANTHER" id="PTHR13162">
    <property type="entry name" value="CCR4-NOT TRANSCRIPTION COMPLEX"/>
    <property type="match status" value="1"/>
</dbReference>
<feature type="non-terminal residue" evidence="3">
    <location>
        <position position="1"/>
    </location>
</feature>
<dbReference type="AlphaFoldDB" id="A0A1D2A3P5"/>
<reference evidence="3" key="1">
    <citation type="submission" date="2015-08" db="EMBL/GenBank/DDBJ databases">
        <authorList>
            <person name="Babu N.S."/>
            <person name="Beckwith C.J."/>
            <person name="Beseler K.G."/>
            <person name="Brison A."/>
            <person name="Carone J.V."/>
            <person name="Caskin T.P."/>
            <person name="Diamond M."/>
            <person name="Durham M.E."/>
            <person name="Foxe J.M."/>
            <person name="Go M."/>
            <person name="Henderson B.A."/>
            <person name="Jones I.B."/>
            <person name="McGettigan J.A."/>
            <person name="Micheletti S.J."/>
            <person name="Nasrallah M.E."/>
            <person name="Ortiz D."/>
            <person name="Piller C.R."/>
            <person name="Privatt S.R."/>
            <person name="Schneider S.L."/>
            <person name="Sharp S."/>
            <person name="Smith T.C."/>
            <person name="Stanton J.D."/>
            <person name="Ullery H.E."/>
            <person name="Wilson R.J."/>
            <person name="Serrano M.G."/>
            <person name="Buck G."/>
            <person name="Lee V."/>
            <person name="Wang Y."/>
            <person name="Carvalho R."/>
            <person name="Voegtly L."/>
            <person name="Shi R."/>
            <person name="Duckworth R."/>
            <person name="Johnson A."/>
            <person name="Loviza R."/>
            <person name="Walstead R."/>
            <person name="Shah Z."/>
            <person name="Kiflezghi M."/>
            <person name="Wade K."/>
            <person name="Ball S.L."/>
            <person name="Bradley K.W."/>
            <person name="Asai D.J."/>
            <person name="Bowman C.A."/>
            <person name="Russell D.A."/>
            <person name="Pope W.H."/>
            <person name="Jacobs-Sera D."/>
            <person name="Hendrix R.W."/>
            <person name="Hatfull G.F."/>
        </authorList>
    </citation>
    <scope>NUCLEOTIDE SEQUENCE</scope>
</reference>
<feature type="compositionally biased region" description="Low complexity" evidence="1">
    <location>
        <begin position="877"/>
        <end position="890"/>
    </location>
</feature>
<feature type="region of interest" description="Disordered" evidence="1">
    <location>
        <begin position="66"/>
        <end position="86"/>
    </location>
</feature>
<gene>
    <name evidence="3" type="ORF">g.48619</name>
</gene>
<dbReference type="Pfam" id="PF04054">
    <property type="entry name" value="Not1"/>
    <property type="match status" value="1"/>
</dbReference>
<feature type="compositionally biased region" description="Low complexity" evidence="1">
    <location>
        <begin position="1"/>
        <end position="17"/>
    </location>
</feature>
<evidence type="ECO:0000256" key="1">
    <source>
        <dbReference type="SAM" id="MobiDB-lite"/>
    </source>
</evidence>
<dbReference type="EMBL" id="GDKF01005049">
    <property type="protein sequence ID" value="JAT73573.1"/>
    <property type="molecule type" value="Transcribed_RNA"/>
</dbReference>
<dbReference type="GO" id="GO:0000288">
    <property type="term" value="P:nuclear-transcribed mRNA catabolic process, deadenylation-dependent decay"/>
    <property type="evidence" value="ECO:0007669"/>
    <property type="project" value="TreeGrafter"/>
</dbReference>
<dbReference type="InterPro" id="IPR040398">
    <property type="entry name" value="Not1"/>
</dbReference>
<feature type="compositionally biased region" description="Low complexity" evidence="1">
    <location>
        <begin position="25"/>
        <end position="35"/>
    </location>
</feature>
<accession>A0A1D2A3P5</accession>
<dbReference type="InterPro" id="IPR007196">
    <property type="entry name" value="CCR4-Not_Not1_C"/>
</dbReference>
<dbReference type="GO" id="GO:0000932">
    <property type="term" value="C:P-body"/>
    <property type="evidence" value="ECO:0007669"/>
    <property type="project" value="TreeGrafter"/>
</dbReference>
<protein>
    <recommendedName>
        <fullName evidence="2">CCR4-Not complex component Not1 C-terminal domain-containing protein</fullName>
    </recommendedName>
</protein>
<name>A0A1D2A3P5_AUXPR</name>
<proteinExistence type="predicted"/>
<feature type="compositionally biased region" description="Gly residues" evidence="1">
    <location>
        <begin position="70"/>
        <end position="81"/>
    </location>
</feature>
<sequence length="890" mass="89714">RLAAALAPRRAAAAAGAPWPPPPAGDAAPPRFPAALPESLRPAPAARLGHAARVYEEFARIPREAEEAGGARGGGGGGGAPGAASSSAASAAASNLRARFSAWVQRMDLAVAAESAGSAPPRATELRALSGEAGALFARDDVATALDVARAVLARALAPGASRLHAGAYVAALEAVRGALEAGAPGGDATPLRAALGAELARGLLAALEEGRPCREAAEALMGARLLPLPEFDVALARALGGPRGGPAADVALGLLQASCLGGVGAGAGAAAANPGAQPPPFSAHDLAASADSLLRVAARLPSGPTVVALVGEARRLALLRAVGAPGGLPGVAALGPDDPRDAPAAVEAAMKSLDRWVRVLEEEPRDDVHAAFVVEARAAGVVTQEGALTGQAARIMAQLAVQHCLRSEVAAAAAAAAGATGRAALSFVAVDALARLVACLAREHGGGAASLRTVLDVLAAVLLKDADERGAAFNGRPYFRLVVGLVAELGAPEAGGAAPGDGAARLDATPSSTALEYLEAVAAFLFAVRPQRAPAFAFSWLQLVGERRFMPRLLSAPGQAGWGPLLQLILSQLEFLEPLLGAGEQTDAVRQLYRGTLRVLLVTLHDFPEFLCEYATPLASAVPAQCVQLRNLVLSAFPRSMHLPDPFTTGQAIAAMPETEAAPRGAPVPETLLPAGLRAAADAALGAGGAAAEALPALLSALGEAAAAEPAPGARARGNPAHRAVATLGVYLVLRGSARDGGAKDGAAAAPPTPHLDLLAGLAGALDPPACGALLDALANQLRYPSAHTAAFSVALLGLFARAPREAVAEQLTRVLLERLIATRPHPWGLLVTFIELLKDPRYDFWSHAFTRCAPDIERLFESMSRSAMGPGGGAPPHQAGAAPEAAAA</sequence>
<evidence type="ECO:0000259" key="2">
    <source>
        <dbReference type="Pfam" id="PF04054"/>
    </source>
</evidence>
<dbReference type="GO" id="GO:0017148">
    <property type="term" value="P:negative regulation of translation"/>
    <property type="evidence" value="ECO:0007669"/>
    <property type="project" value="InterPro"/>
</dbReference>
<feature type="domain" description="CCR4-Not complex component Not1 C-terminal" evidence="2">
    <location>
        <begin position="513"/>
        <end position="865"/>
    </location>
</feature>
<dbReference type="GO" id="GO:0030015">
    <property type="term" value="C:CCR4-NOT core complex"/>
    <property type="evidence" value="ECO:0007669"/>
    <property type="project" value="InterPro"/>
</dbReference>
<feature type="region of interest" description="Disordered" evidence="1">
    <location>
        <begin position="1"/>
        <end position="37"/>
    </location>
</feature>
<organism evidence="3">
    <name type="scientific">Auxenochlorella protothecoides</name>
    <name type="common">Green microalga</name>
    <name type="synonym">Chlorella protothecoides</name>
    <dbReference type="NCBI Taxonomy" id="3075"/>
    <lineage>
        <taxon>Eukaryota</taxon>
        <taxon>Viridiplantae</taxon>
        <taxon>Chlorophyta</taxon>
        <taxon>core chlorophytes</taxon>
        <taxon>Trebouxiophyceae</taxon>
        <taxon>Chlorellales</taxon>
        <taxon>Chlorellaceae</taxon>
        <taxon>Auxenochlorella</taxon>
    </lineage>
</organism>
<feature type="region of interest" description="Disordered" evidence="1">
    <location>
        <begin position="869"/>
        <end position="890"/>
    </location>
</feature>
<evidence type="ECO:0000313" key="3">
    <source>
        <dbReference type="EMBL" id="JAT73573.1"/>
    </source>
</evidence>